<dbReference type="Proteomes" id="UP000228886">
    <property type="component" value="Unassembled WGS sequence"/>
</dbReference>
<evidence type="ECO:0000313" key="5">
    <source>
        <dbReference type="Proteomes" id="UP000228886"/>
    </source>
</evidence>
<evidence type="ECO:0000256" key="1">
    <source>
        <dbReference type="SAM" id="Coils"/>
    </source>
</evidence>
<dbReference type="Pfam" id="PF03050">
    <property type="entry name" value="DDE_Tnp_IS66"/>
    <property type="match status" value="1"/>
</dbReference>
<protein>
    <recommendedName>
        <fullName evidence="3">Transposase IS66 central domain-containing protein</fullName>
    </recommendedName>
</protein>
<proteinExistence type="predicted"/>
<dbReference type="InterPro" id="IPR052344">
    <property type="entry name" value="Transposase-related"/>
</dbReference>
<reference evidence="5" key="1">
    <citation type="submission" date="2017-09" db="EMBL/GenBank/DDBJ databases">
        <title>Depth-based differentiation of microbial function through sediment-hosted aquifers and enrichment of novel symbionts in the deep terrestrial subsurface.</title>
        <authorList>
            <person name="Probst A.J."/>
            <person name="Ladd B."/>
            <person name="Jarett J.K."/>
            <person name="Geller-Mcgrath D.E."/>
            <person name="Sieber C.M.K."/>
            <person name="Emerson J.B."/>
            <person name="Anantharaman K."/>
            <person name="Thomas B.C."/>
            <person name="Malmstrom R."/>
            <person name="Stieglmeier M."/>
            <person name="Klingl A."/>
            <person name="Woyke T."/>
            <person name="Ryan C.M."/>
            <person name="Banfield J.F."/>
        </authorList>
    </citation>
    <scope>NUCLEOTIDE SEQUENCE [LARGE SCALE GENOMIC DNA]</scope>
</reference>
<dbReference type="EMBL" id="PETL01000213">
    <property type="protein sequence ID" value="PIV64019.1"/>
    <property type="molecule type" value="Genomic_DNA"/>
</dbReference>
<comment type="caution">
    <text evidence="4">The sequence shown here is derived from an EMBL/GenBank/DDBJ whole genome shotgun (WGS) entry which is preliminary data.</text>
</comment>
<evidence type="ECO:0000256" key="2">
    <source>
        <dbReference type="SAM" id="MobiDB-lite"/>
    </source>
</evidence>
<dbReference type="InterPro" id="IPR004291">
    <property type="entry name" value="Transposase_IS66_central"/>
</dbReference>
<dbReference type="AlphaFoldDB" id="A0A2M7E8G8"/>
<name>A0A2M7E8G8_9BACT</name>
<feature type="compositionally biased region" description="Basic and acidic residues" evidence="2">
    <location>
        <begin position="109"/>
        <end position="121"/>
    </location>
</feature>
<keyword evidence="1" id="KW-0175">Coiled coil</keyword>
<organism evidence="4 5">
    <name type="scientific">bacterium (Candidatus Ratteibacteria) CG01_land_8_20_14_3_00_40_19</name>
    <dbReference type="NCBI Taxonomy" id="2014290"/>
    <lineage>
        <taxon>Bacteria</taxon>
        <taxon>Candidatus Ratteibacteria</taxon>
    </lineage>
</organism>
<feature type="domain" description="Transposase IS66 central" evidence="3">
    <location>
        <begin position="218"/>
        <end position="392"/>
    </location>
</feature>
<gene>
    <name evidence="4" type="ORF">COS11_04390</name>
</gene>
<evidence type="ECO:0000313" key="4">
    <source>
        <dbReference type="EMBL" id="PIV64019.1"/>
    </source>
</evidence>
<feature type="coiled-coil region" evidence="1">
    <location>
        <begin position="78"/>
        <end position="105"/>
    </location>
</feature>
<sequence length="404" mass="47030">MPVIEEAVLIKEDECLEEYCPKKENCKIVQQLLREIEYLKTENENLRRVFAIARVEFTKKNRRIERLETELARVWGIVAEQDEKNESLEKRLQEAEAKNNLLNKIAFGRKSEKEESEEPHRPGGKKRGAVNGHTGHGRKIPENLPERVQIIDIPEEEKFCPCCGKPYEEIGLEEVSSEVSVEKIYYLKKIKRKPYKKTCNCPNPIVTTPVPSKLIPKGKFSTEFWVDVLINKFKNHLPIERQISEMKEYGLDISAGTIFGGFKKIYLLYLKPLYSAMGRSLKEANHWHADESGWHLFVRIDDKGNYNWFIWVYASENIVLFVLHPTRSAKVPLKTLFEIEPEEIEILQKAIANGQEKKIMSVDKFSSYKMLERLGLVKLAFCWAHQRREFLKEQALNILNLPLG</sequence>
<accession>A0A2M7E8G8</accession>
<evidence type="ECO:0000259" key="3">
    <source>
        <dbReference type="Pfam" id="PF03050"/>
    </source>
</evidence>
<dbReference type="PANTHER" id="PTHR33678">
    <property type="entry name" value="BLL1576 PROTEIN"/>
    <property type="match status" value="1"/>
</dbReference>
<feature type="region of interest" description="Disordered" evidence="2">
    <location>
        <begin position="108"/>
        <end position="141"/>
    </location>
</feature>